<dbReference type="PRINTS" id="PR00237">
    <property type="entry name" value="GPCRRHODOPSN"/>
</dbReference>
<evidence type="ECO:0000256" key="7">
    <source>
        <dbReference type="ARBA" id="ARBA00023136"/>
    </source>
</evidence>
<feature type="transmembrane region" description="Helical" evidence="14">
    <location>
        <begin position="27"/>
        <end position="48"/>
    </location>
</feature>
<dbReference type="CTD" id="40019"/>
<evidence type="ECO:0000256" key="3">
    <source>
        <dbReference type="ARBA" id="ARBA00022475"/>
    </source>
</evidence>
<feature type="transmembrane region" description="Helical" evidence="14">
    <location>
        <begin position="262"/>
        <end position="282"/>
    </location>
</feature>
<keyword evidence="6 12" id="KW-0297">G-protein coupled receptor</keyword>
<evidence type="ECO:0000256" key="9">
    <source>
        <dbReference type="ARBA" id="ARBA00023170"/>
    </source>
</evidence>
<dbReference type="GO" id="GO:0005886">
    <property type="term" value="C:plasma membrane"/>
    <property type="evidence" value="ECO:0007669"/>
    <property type="project" value="UniProtKB-SubCell"/>
</dbReference>
<keyword evidence="8" id="KW-1015">Disulfide bond</keyword>
<dbReference type="EnsemblMetazoa" id="XM_019900954.1">
    <property type="protein sequence ID" value="XP_019756513.1"/>
    <property type="gene ID" value="LOC109535126"/>
</dbReference>
<evidence type="ECO:0000313" key="16">
    <source>
        <dbReference type="EnsemblMetazoa" id="XP_019756512.1"/>
    </source>
</evidence>
<evidence type="ECO:0000256" key="5">
    <source>
        <dbReference type="ARBA" id="ARBA00022989"/>
    </source>
</evidence>
<evidence type="ECO:0000256" key="6">
    <source>
        <dbReference type="ARBA" id="ARBA00023040"/>
    </source>
</evidence>
<comment type="similarity">
    <text evidence="2 12">Belongs to the G-protein coupled receptor 1 family.</text>
</comment>
<dbReference type="PANTHER" id="PTHR24229">
    <property type="entry name" value="NEUROPEPTIDES RECEPTOR"/>
    <property type="match status" value="1"/>
</dbReference>
<dbReference type="Proteomes" id="UP000019118">
    <property type="component" value="Unassembled WGS sequence"/>
</dbReference>
<name>A0AAR5P6M9_DENPD</name>
<dbReference type="SUPFAM" id="SSF81321">
    <property type="entry name" value="Family A G protein-coupled receptor-like"/>
    <property type="match status" value="1"/>
</dbReference>
<keyword evidence="9 12" id="KW-0675">Receptor</keyword>
<feature type="region of interest" description="Disordered" evidence="13">
    <location>
        <begin position="354"/>
        <end position="393"/>
    </location>
</feature>
<keyword evidence="4 12" id="KW-0812">Transmembrane</keyword>
<dbReference type="KEGG" id="dpa:109535126"/>
<feature type="transmembrane region" description="Helical" evidence="14">
    <location>
        <begin position="213"/>
        <end position="236"/>
    </location>
</feature>
<proteinExistence type="inferred from homology"/>
<dbReference type="Gene3D" id="1.20.1070.10">
    <property type="entry name" value="Rhodopsin 7-helix transmembrane proteins"/>
    <property type="match status" value="1"/>
</dbReference>
<dbReference type="GO" id="GO:0004994">
    <property type="term" value="F:somatostatin receptor activity"/>
    <property type="evidence" value="ECO:0007669"/>
    <property type="project" value="InterPro"/>
</dbReference>
<evidence type="ECO:0000256" key="1">
    <source>
        <dbReference type="ARBA" id="ARBA00004651"/>
    </source>
</evidence>
<dbReference type="EnsemblMetazoa" id="XM_019900953.1">
    <property type="protein sequence ID" value="XP_019756512.1"/>
    <property type="gene ID" value="LOC109535126"/>
</dbReference>
<dbReference type="InterPro" id="IPR000586">
    <property type="entry name" value="Somatstn_rcpt"/>
</dbReference>
<evidence type="ECO:0000256" key="2">
    <source>
        <dbReference type="ARBA" id="ARBA00010663"/>
    </source>
</evidence>
<keyword evidence="10" id="KW-0325">Glycoprotein</keyword>
<feature type="transmembrane region" description="Helical" evidence="14">
    <location>
        <begin position="302"/>
        <end position="323"/>
    </location>
</feature>
<sequence>MDDMNITANVSNEHVPPFYFVQITQTILFSLVCLVGIAGNTLVIYVVVRYSKMQTVTNMYIVNLAIADEFFLIGIPFLIATILHGHWVFGHYACKAYMITTSINQFTSSILLCIMSADRYIAVCHPISSPKWRTPFISKMVSFFAWCCSILLMVPIVEHAQEVDGPNGQNSCAIIWGTAESENFTSYFLNNTLTSSNSSNSTQFDFEPDSSPAIVFTIYTFVCSFAIPLTLILFFYSQVLRKLKTVGPKNKSREKKKSHRKVTNLVSSVVLVYIICWAPYWVTQLAISNSNHNNITLNITLHLLASCLSYSNSAVNPILYAFLSDNFKKSFWKACTCAGNKDVNATLHLENSVFPKKSKPSSSERFRNTRNTSICPNMDEDGEAPLVKGDPSTSATALTMTSRININLHDSRDNVMIKNGTAHQSQPTSL</sequence>
<evidence type="ECO:0000256" key="13">
    <source>
        <dbReference type="SAM" id="MobiDB-lite"/>
    </source>
</evidence>
<dbReference type="RefSeq" id="XP_019756513.1">
    <property type="nucleotide sequence ID" value="XM_019900954.2"/>
</dbReference>
<dbReference type="GO" id="GO:0042277">
    <property type="term" value="F:peptide binding"/>
    <property type="evidence" value="ECO:0007669"/>
    <property type="project" value="TreeGrafter"/>
</dbReference>
<dbReference type="EnsemblMetazoa" id="XM_019900955.1">
    <property type="protein sequence ID" value="XP_019756514.1"/>
    <property type="gene ID" value="LOC109535126"/>
</dbReference>
<evidence type="ECO:0000256" key="4">
    <source>
        <dbReference type="ARBA" id="ARBA00022692"/>
    </source>
</evidence>
<dbReference type="PANTHER" id="PTHR24229:SF40">
    <property type="entry name" value="ALLATOSTATIN C RECEPTOR 1-RELATED"/>
    <property type="match status" value="1"/>
</dbReference>
<feature type="transmembrane region" description="Helical" evidence="14">
    <location>
        <begin position="96"/>
        <end position="115"/>
    </location>
</feature>
<keyword evidence="5 14" id="KW-1133">Transmembrane helix</keyword>
<evidence type="ECO:0000259" key="15">
    <source>
        <dbReference type="PROSITE" id="PS50262"/>
    </source>
</evidence>
<dbReference type="GeneID" id="109535126"/>
<dbReference type="SMART" id="SM01381">
    <property type="entry name" value="7TM_GPCR_Srsx"/>
    <property type="match status" value="1"/>
</dbReference>
<dbReference type="PRINTS" id="PR00246">
    <property type="entry name" value="SOMATOSTATNR"/>
</dbReference>
<reference evidence="16" key="2">
    <citation type="submission" date="2024-08" db="UniProtKB">
        <authorList>
            <consortium name="EnsemblMetazoa"/>
        </authorList>
    </citation>
    <scope>IDENTIFICATION</scope>
</reference>
<evidence type="ECO:0000256" key="11">
    <source>
        <dbReference type="ARBA" id="ARBA00023224"/>
    </source>
</evidence>
<dbReference type="PROSITE" id="PS00237">
    <property type="entry name" value="G_PROTEIN_RECEP_F1_1"/>
    <property type="match status" value="1"/>
</dbReference>
<feature type="domain" description="G-protein coupled receptors family 1 profile" evidence="15">
    <location>
        <begin position="39"/>
        <end position="320"/>
    </location>
</feature>
<evidence type="ECO:0000256" key="10">
    <source>
        <dbReference type="ARBA" id="ARBA00023180"/>
    </source>
</evidence>
<accession>A0AAR5P6M9</accession>
<comment type="subcellular location">
    <subcellularLocation>
        <location evidence="1">Cell membrane</location>
        <topology evidence="1">Multi-pass membrane protein</topology>
    </subcellularLocation>
</comment>
<dbReference type="InterPro" id="IPR017452">
    <property type="entry name" value="GPCR_Rhodpsn_7TM"/>
</dbReference>
<dbReference type="InterPro" id="IPR000276">
    <property type="entry name" value="GPCR_Rhodpsn"/>
</dbReference>
<evidence type="ECO:0000313" key="17">
    <source>
        <dbReference type="Proteomes" id="UP000019118"/>
    </source>
</evidence>
<keyword evidence="3" id="KW-1003">Cell membrane</keyword>
<dbReference type="Pfam" id="PF00001">
    <property type="entry name" value="7tm_1"/>
    <property type="match status" value="2"/>
</dbReference>
<keyword evidence="7 14" id="KW-0472">Membrane</keyword>
<protein>
    <recommendedName>
        <fullName evidence="15">G-protein coupled receptors family 1 profile domain-containing protein</fullName>
    </recommendedName>
</protein>
<organism evidence="16 17">
    <name type="scientific">Dendroctonus ponderosae</name>
    <name type="common">Mountain pine beetle</name>
    <dbReference type="NCBI Taxonomy" id="77166"/>
    <lineage>
        <taxon>Eukaryota</taxon>
        <taxon>Metazoa</taxon>
        <taxon>Ecdysozoa</taxon>
        <taxon>Arthropoda</taxon>
        <taxon>Hexapoda</taxon>
        <taxon>Insecta</taxon>
        <taxon>Pterygota</taxon>
        <taxon>Neoptera</taxon>
        <taxon>Endopterygota</taxon>
        <taxon>Coleoptera</taxon>
        <taxon>Polyphaga</taxon>
        <taxon>Cucujiformia</taxon>
        <taxon>Curculionidae</taxon>
        <taxon>Scolytinae</taxon>
        <taxon>Dendroctonus</taxon>
    </lineage>
</organism>
<dbReference type="AlphaFoldDB" id="A0AAR5P6M9"/>
<keyword evidence="11 12" id="KW-0807">Transducer</keyword>
<evidence type="ECO:0000256" key="12">
    <source>
        <dbReference type="RuleBase" id="RU000688"/>
    </source>
</evidence>
<reference evidence="17" key="1">
    <citation type="journal article" date="2013" name="Genome Biol.">
        <title>Draft genome of the mountain pine beetle, Dendroctonus ponderosae Hopkins, a major forest pest.</title>
        <authorList>
            <person name="Keeling C.I."/>
            <person name="Yuen M.M."/>
            <person name="Liao N.Y."/>
            <person name="Docking T.R."/>
            <person name="Chan S.K."/>
            <person name="Taylor G.A."/>
            <person name="Palmquist D.L."/>
            <person name="Jackman S.D."/>
            <person name="Nguyen A."/>
            <person name="Li M."/>
            <person name="Henderson H."/>
            <person name="Janes J.K."/>
            <person name="Zhao Y."/>
            <person name="Pandoh P."/>
            <person name="Moore R."/>
            <person name="Sperling F.A."/>
            <person name="Huber D.P."/>
            <person name="Birol I."/>
            <person name="Jones S.J."/>
            <person name="Bohlmann J."/>
        </authorList>
    </citation>
    <scope>NUCLEOTIDE SEQUENCE</scope>
</reference>
<evidence type="ECO:0000256" key="8">
    <source>
        <dbReference type="ARBA" id="ARBA00023157"/>
    </source>
</evidence>
<feature type="transmembrane region" description="Helical" evidence="14">
    <location>
        <begin position="60"/>
        <end position="84"/>
    </location>
</feature>
<keyword evidence="17" id="KW-1185">Reference proteome</keyword>
<dbReference type="PROSITE" id="PS50262">
    <property type="entry name" value="G_PROTEIN_RECEP_F1_2"/>
    <property type="match status" value="1"/>
</dbReference>
<evidence type="ECO:0000256" key="14">
    <source>
        <dbReference type="SAM" id="Phobius"/>
    </source>
</evidence>
<feature type="transmembrane region" description="Helical" evidence="14">
    <location>
        <begin position="136"/>
        <end position="157"/>
    </location>
</feature>
<dbReference type="GO" id="GO:0043005">
    <property type="term" value="C:neuron projection"/>
    <property type="evidence" value="ECO:0007669"/>
    <property type="project" value="TreeGrafter"/>
</dbReference>